<organism evidence="1 2">
    <name type="scientific">Fibrobacter intestinalis</name>
    <dbReference type="NCBI Taxonomy" id="28122"/>
    <lineage>
        <taxon>Bacteria</taxon>
        <taxon>Pseudomonadati</taxon>
        <taxon>Fibrobacterota</taxon>
        <taxon>Fibrobacteria</taxon>
        <taxon>Fibrobacterales</taxon>
        <taxon>Fibrobacteraceae</taxon>
        <taxon>Fibrobacter</taxon>
    </lineage>
</organism>
<gene>
    <name evidence="1" type="ORF">SAMN05720469_1181</name>
</gene>
<sequence>MRHANRIKIQCNKGDYPNTRGMIPMSIDDNPRILVDNPKMELSAADINAVKKFVIANKDLLIGLGSDDNFDIVDFTGAMVLP</sequence>
<evidence type="ECO:0000313" key="1">
    <source>
        <dbReference type="EMBL" id="SHK78998.1"/>
    </source>
</evidence>
<protein>
    <submittedName>
        <fullName evidence="1">Uncharacterized protein</fullName>
    </submittedName>
</protein>
<reference evidence="2" key="1">
    <citation type="submission" date="2016-11" db="EMBL/GenBank/DDBJ databases">
        <authorList>
            <person name="Varghese N."/>
            <person name="Submissions S."/>
        </authorList>
    </citation>
    <scope>NUCLEOTIDE SEQUENCE [LARGE SCALE GENOMIC DNA]</scope>
    <source>
        <strain evidence="2">UWOS</strain>
    </source>
</reference>
<proteinExistence type="predicted"/>
<dbReference type="AlphaFoldDB" id="A0A1M6VC15"/>
<dbReference type="EMBL" id="FRAW01000018">
    <property type="protein sequence ID" value="SHK78998.1"/>
    <property type="molecule type" value="Genomic_DNA"/>
</dbReference>
<accession>A0A1M6VC15</accession>
<name>A0A1M6VC15_9BACT</name>
<keyword evidence="2" id="KW-1185">Reference proteome</keyword>
<evidence type="ECO:0000313" key="2">
    <source>
        <dbReference type="Proteomes" id="UP000184275"/>
    </source>
</evidence>
<dbReference type="Proteomes" id="UP000184275">
    <property type="component" value="Unassembled WGS sequence"/>
</dbReference>